<feature type="chain" id="PRO_5045296625" evidence="4">
    <location>
        <begin position="32"/>
        <end position="2319"/>
    </location>
</feature>
<dbReference type="PANTHER" id="PTHR46708:SF2">
    <property type="entry name" value="FIBRONECTIN TYPE-III DOMAIN-CONTAINING PROTEIN"/>
    <property type="match status" value="1"/>
</dbReference>
<feature type="domain" description="SLH" evidence="6">
    <location>
        <begin position="2189"/>
        <end position="2252"/>
    </location>
</feature>
<comment type="subcellular location">
    <subcellularLocation>
        <location evidence="1">Cell envelope</location>
    </subcellularLocation>
</comment>
<dbReference type="Pfam" id="PF07581">
    <property type="entry name" value="Glug"/>
    <property type="match status" value="6"/>
</dbReference>
<gene>
    <name evidence="7" type="ORF">QJS35_32265</name>
</gene>
<evidence type="ECO:0000256" key="2">
    <source>
        <dbReference type="ARBA" id="ARBA00022737"/>
    </source>
</evidence>
<feature type="domain" description="SLH" evidence="6">
    <location>
        <begin position="2129"/>
        <end position="2188"/>
    </location>
</feature>
<feature type="domain" description="Fibronectin type-III" evidence="5">
    <location>
        <begin position="1584"/>
        <end position="1689"/>
    </location>
</feature>
<evidence type="ECO:0000256" key="4">
    <source>
        <dbReference type="SAM" id="SignalP"/>
    </source>
</evidence>
<feature type="compositionally biased region" description="Low complexity" evidence="3">
    <location>
        <begin position="1877"/>
        <end position="1886"/>
    </location>
</feature>
<dbReference type="PROSITE" id="PS50853">
    <property type="entry name" value="FN3"/>
    <property type="match status" value="8"/>
</dbReference>
<feature type="domain" description="Fibronectin type-III" evidence="5">
    <location>
        <begin position="1014"/>
        <end position="1119"/>
    </location>
</feature>
<organism evidence="7 8">
    <name type="scientific">Cohnella silvisoli</name>
    <dbReference type="NCBI Taxonomy" id="2873699"/>
    <lineage>
        <taxon>Bacteria</taxon>
        <taxon>Bacillati</taxon>
        <taxon>Bacillota</taxon>
        <taxon>Bacilli</taxon>
        <taxon>Bacillales</taxon>
        <taxon>Paenibacillaceae</taxon>
        <taxon>Cohnella</taxon>
    </lineage>
</organism>
<dbReference type="Pfam" id="PF00395">
    <property type="entry name" value="SLH"/>
    <property type="match status" value="3"/>
</dbReference>
<feature type="region of interest" description="Disordered" evidence="3">
    <location>
        <begin position="1877"/>
        <end position="1902"/>
    </location>
</feature>
<sequence>MRSGWRRGIVVYLTVALLLAQPAVFPPAAQAATFAGGSGTAGDPYVIVTVDQLQAMNEDLSAHYVLGADIDASVTSTWNSGAGFVPIGSLSTNFTGVFDGGGNSISNLFIHQANGSGGGGLFGVSKGTLRNVDLLGGSVSTTNGYSIGSLAGMITGGTVESVSSSMTVSGKIYVGGLFGTVEDATISNAHASGTVTATNNAGGLAGEVYTSTFDTVSAQGSVTAGAQYAGGLIGYAGNVSIDNGWAGGDVTASAHVGGLIGYIENNGDNEITHAYATGDVIGRAYVGGLIGDNTATSLDQVHATGAISTQTNGSVDRTYIGGLVGRNLDADISNSYATSSITLDSPANVSNVGGLVGYNYASAISDSYATGAVSIHSAPGMTVLYVGGLVGYADVHTSSGVATTLTRVQAGGAIMVTSGDDAQYIGGLVGYANTGTMSDAHATGAITVSSPTDAGYLTQYIGGLIGYSASETVSNISATGTVSVTGNRVTSAPTGNIRYAGGLIGYSTGDTISNARASGDVTSNGAFVGGLIGYFDAGNLTDVSASGTVASTGTTFSTGGHVGGLLGYVYSSATITNAQATGVSVSGYSRVGGLIGTWETNGTLASAEAWGAVTASNSYAGGLIGAWGGTSITNAAAHGDVSGAGAAGKIGGLVGWAFGPNIDNVYADGNVSSTSGDDTGGLIGRNETNVSNAYAMGTVQGTGNNVGGLVGSNWGDLTNVYATGAVTGSSSATTGGLLGYNNAGVVNTSFWNTDTTGLAAGYGSGSGTFSATGLTTAQMINPFNFIDEGWDFIGIWGIHAGINNGYPHFIPPYSVIYSGNGSTGGTAPVDNQVYQASDTATGAGSGDLEKTGYSFTGWNTKADGTGIYSYFAGATIPLGAANVILYAQWTDTAAPTESVNGGAITPSGLSATGVKLNWTKATDNVSTQSALQYLVYRSSSNNIDTVSNIEANGTAIGSYAADIATLNVTGLTSGTTYYFNVIVKDEAGNKSAYAMVSVTTMAAPDTTAPTESVNGGAITTSGLSATSVTLNWTKATDNVSAQSALQYLVYQSSSNNIDTVSNIEANGTAIGGYAADIATLNVTGLTSGTTYYFNVIVKDGAGNKSAYTMKSVTTVTALDTTAPTESVNSGAITTSGLNATGVTLNWTKATDNVSAQSALQYRVYRSSSNNIDTVSNIEANGTAIGSYAADIATLNVTGLTPGTTYYFNVIVKDEAGNKSAYSVASVTTMAAPDTTAPTESVTGGAITPSGLSDTGVTLNWTKATDNASAQSALQYLVYRASSNNIDTVSNIEANGTAIGSFSADIATLNVMGLTASTTYYFNVIVKDEAGNKSAYSVASVTTMAALDTTAPTESVNSGAITTSGLSATGVKLNWTKATDNVSAQSALQYLVYRSSSSNIDTVSNIEANGTAIGSYAADIATLNVTGLTSGTTYYFNVIVKDEAGNKSAYAKVSVTTMAAPDTTAPTESVNSGAITTSGLSDTGVTLNWTKATDNVSAQSALQYLVYRSSSNNIDTVSNIEANGTAVGSFSADIATLNVTGLTASTTYYFNVIVKDEAGNESAYAMVSVTTMAALDTTAPTESVNGGAITPSGLSATGVTLNWMKATDNVSAQSALQYRVYRSSSNNIDTVSNIEANGTAIGSYAADIATLNGTGLTSGTTYYFNVIVKDEAGNKSAYTMKSVTTNAPPVIAAPTHLTATAGNAQVSLNWNSVTGAMYYNIYRGTAVGSYGTTPVATLNGATYTHTATGLTNGTTYYFAVKAGNADAVSVYSNEASATPYALSGNANLSGLTLSQGTLSPTFDPNTLNYTATVDNSVSGVKVTPTASSVSATVKVNGTVVASGSASGDIGLNVDSNTIGVEVTAQDGVTKKKYTVTVTRRSGSTGTVGSTGTGDTGSDGPGQPQDVRLIVNGKAFPQIVEIAATAENGESVLTVKMDAGKFMSLVNQEPDKALITISVTSHAGKVTVVLTGDMAKAMADKQNVLEVKTPSGIYRLPASEVAMDKWKEQFGDDMKLSDITIQVEIKPSGADKVQLTENAAKQKGFVLVSPPVAFAVTATYKGRTVSIDKFRSYVEREIPLPDGVGPGEVTTAVIVEDDGSVRYVPTRIMERGGKYYAVASSMTNSDYALIRKPASFADAAGHWAEKAVNELASRMVIGGVDGTHFRPNQPITRAEFAAIVVRALGLDDNGTSASFEDVASEAWYAGGVAKAQEYGIVSGYPDGTFHPERTITREEAIAMIVRMMKLTGMNTSVSEPEAEVTLTLFADGKSVDGWAKEAVAAAVKSGLVQGFAAGLRPKSDITRAETAAIVLRLLEKAELIG</sequence>
<dbReference type="SUPFAM" id="SSF49265">
    <property type="entry name" value="Fibronectin type III"/>
    <property type="match status" value="4"/>
</dbReference>
<feature type="compositionally biased region" description="Gly residues" evidence="3">
    <location>
        <begin position="1887"/>
        <end position="1898"/>
    </location>
</feature>
<dbReference type="PROSITE" id="PS51272">
    <property type="entry name" value="SLH"/>
    <property type="match status" value="3"/>
</dbReference>
<dbReference type="InterPro" id="IPR050991">
    <property type="entry name" value="ECM_Regulatory_Proteins"/>
</dbReference>
<feature type="domain" description="Fibronectin type-III" evidence="5">
    <location>
        <begin position="1470"/>
        <end position="1573"/>
    </location>
</feature>
<feature type="domain" description="Fibronectin type-III" evidence="5">
    <location>
        <begin position="1356"/>
        <end position="1461"/>
    </location>
</feature>
<keyword evidence="2" id="KW-0677">Repeat</keyword>
<dbReference type="InterPro" id="IPR001119">
    <property type="entry name" value="SLH_dom"/>
</dbReference>
<dbReference type="EMBL" id="JASKHM010000028">
    <property type="protein sequence ID" value="MEQ4487063.1"/>
    <property type="molecule type" value="Genomic_DNA"/>
</dbReference>
<dbReference type="RefSeq" id="WP_232190097.1">
    <property type="nucleotide sequence ID" value="NZ_JAIOAP010000027.1"/>
</dbReference>
<comment type="caution">
    <text evidence="7">The sequence shown here is derived from an EMBL/GenBank/DDBJ whole genome shotgun (WGS) entry which is preliminary data.</text>
</comment>
<dbReference type="InterPro" id="IPR042229">
    <property type="entry name" value="Listeria/Bacterioides_rpt_sf"/>
</dbReference>
<reference evidence="7 8" key="1">
    <citation type="journal article" date="2023" name="Genome Announc.">
        <title>Pan-Genome Analyses of the Genus Cohnella and Proposal of the Novel Species Cohnella silvisoli sp. nov., Isolated from Forest Soil.</title>
        <authorList>
            <person name="Wang C."/>
            <person name="Mao L."/>
            <person name="Bao G."/>
            <person name="Zhu H."/>
        </authorList>
    </citation>
    <scope>NUCLEOTIDE SEQUENCE [LARGE SCALE GENOMIC DNA]</scope>
    <source>
        <strain evidence="7 8">NL03-T5-1</strain>
    </source>
</reference>
<dbReference type="Pfam" id="PF09479">
    <property type="entry name" value="Flg_new"/>
    <property type="match status" value="1"/>
</dbReference>
<dbReference type="InterPro" id="IPR003961">
    <property type="entry name" value="FN3_dom"/>
</dbReference>
<feature type="domain" description="Fibronectin type-III" evidence="5">
    <location>
        <begin position="900"/>
        <end position="1005"/>
    </location>
</feature>
<dbReference type="CDD" id="cd00063">
    <property type="entry name" value="FN3"/>
    <property type="match status" value="6"/>
</dbReference>
<dbReference type="Pfam" id="PF00041">
    <property type="entry name" value="fn3"/>
    <property type="match status" value="1"/>
</dbReference>
<dbReference type="Gene3D" id="2.60.40.10">
    <property type="entry name" value="Immunoglobulins"/>
    <property type="match status" value="8"/>
</dbReference>
<protein>
    <submittedName>
        <fullName evidence="7">GLUG motif-containing protein</fullName>
    </submittedName>
</protein>
<feature type="domain" description="Fibronectin type-III" evidence="5">
    <location>
        <begin position="1128"/>
        <end position="1233"/>
    </location>
</feature>
<evidence type="ECO:0000256" key="1">
    <source>
        <dbReference type="ARBA" id="ARBA00004196"/>
    </source>
</evidence>
<feature type="domain" description="Fibronectin type-III" evidence="5">
    <location>
        <begin position="1692"/>
        <end position="1783"/>
    </location>
</feature>
<dbReference type="PANTHER" id="PTHR46708">
    <property type="entry name" value="TENASCIN"/>
    <property type="match status" value="1"/>
</dbReference>
<keyword evidence="8" id="KW-1185">Reference proteome</keyword>
<dbReference type="InterPro" id="IPR013378">
    <property type="entry name" value="InlB-like_B-rpt"/>
</dbReference>
<dbReference type="Pfam" id="PF12733">
    <property type="entry name" value="Cadherin-like"/>
    <property type="match status" value="1"/>
</dbReference>
<dbReference type="Proteomes" id="UP001493487">
    <property type="component" value="Unassembled WGS sequence"/>
</dbReference>
<feature type="domain" description="Fibronectin type-III" evidence="5">
    <location>
        <begin position="1237"/>
        <end position="1347"/>
    </location>
</feature>
<dbReference type="Gene3D" id="2.60.40.4270">
    <property type="entry name" value="Listeria-Bacteroides repeat domain"/>
    <property type="match status" value="1"/>
</dbReference>
<proteinExistence type="predicted"/>
<evidence type="ECO:0000256" key="3">
    <source>
        <dbReference type="SAM" id="MobiDB-lite"/>
    </source>
</evidence>
<name>A0ABV1L411_9BACL</name>
<dbReference type="InterPro" id="IPR025883">
    <property type="entry name" value="Cadherin-like_domain"/>
</dbReference>
<evidence type="ECO:0000313" key="8">
    <source>
        <dbReference type="Proteomes" id="UP001493487"/>
    </source>
</evidence>
<evidence type="ECO:0000259" key="6">
    <source>
        <dbReference type="PROSITE" id="PS51272"/>
    </source>
</evidence>
<dbReference type="SMART" id="SM00060">
    <property type="entry name" value="FN3"/>
    <property type="match status" value="8"/>
</dbReference>
<accession>A0ABV1L411</accession>
<evidence type="ECO:0000313" key="7">
    <source>
        <dbReference type="EMBL" id="MEQ4487063.1"/>
    </source>
</evidence>
<dbReference type="InterPro" id="IPR011493">
    <property type="entry name" value="GLUG"/>
</dbReference>
<dbReference type="InterPro" id="IPR013783">
    <property type="entry name" value="Ig-like_fold"/>
</dbReference>
<dbReference type="Gene3D" id="2.160.20.110">
    <property type="match status" value="3"/>
</dbReference>
<keyword evidence="4" id="KW-0732">Signal</keyword>
<feature type="signal peptide" evidence="4">
    <location>
        <begin position="1"/>
        <end position="31"/>
    </location>
</feature>
<feature type="domain" description="SLH" evidence="6">
    <location>
        <begin position="2260"/>
        <end position="2319"/>
    </location>
</feature>
<evidence type="ECO:0000259" key="5">
    <source>
        <dbReference type="PROSITE" id="PS50853"/>
    </source>
</evidence>
<dbReference type="InterPro" id="IPR036116">
    <property type="entry name" value="FN3_sf"/>
</dbReference>